<dbReference type="GO" id="GO:0051301">
    <property type="term" value="P:cell division"/>
    <property type="evidence" value="ECO:0007669"/>
    <property type="project" value="UniProtKB-KW"/>
</dbReference>
<comment type="subcellular location">
    <subcellularLocation>
        <location evidence="2">Cytoplasm</location>
    </subcellularLocation>
    <subcellularLocation>
        <location evidence="1">Nucleus</location>
    </subcellularLocation>
</comment>
<feature type="region of interest" description="Disordered" evidence="10">
    <location>
        <begin position="162"/>
        <end position="221"/>
    </location>
</feature>
<keyword evidence="5" id="KW-0597">Phosphoprotein</keyword>
<evidence type="ECO:0000256" key="6">
    <source>
        <dbReference type="ARBA" id="ARBA00022843"/>
    </source>
</evidence>
<feature type="compositionally biased region" description="Basic residues" evidence="10">
    <location>
        <begin position="183"/>
        <end position="193"/>
    </location>
</feature>
<reference evidence="12" key="1">
    <citation type="submission" date="2020-01" db="EMBL/GenBank/DDBJ databases">
        <title>Genome sequence of Kobresia littledalei, the first chromosome-level genome in the family Cyperaceae.</title>
        <authorList>
            <person name="Qu G."/>
        </authorList>
    </citation>
    <scope>NUCLEOTIDE SEQUENCE</scope>
    <source>
        <strain evidence="12">C.B.Clarke</strain>
        <tissue evidence="12">Leaf</tissue>
    </source>
</reference>
<evidence type="ECO:0000313" key="12">
    <source>
        <dbReference type="EMBL" id="KAF3332653.1"/>
    </source>
</evidence>
<evidence type="ECO:0000256" key="10">
    <source>
        <dbReference type="SAM" id="MobiDB-lite"/>
    </source>
</evidence>
<dbReference type="PROSITE" id="PS50827">
    <property type="entry name" value="DDT"/>
    <property type="match status" value="1"/>
</dbReference>
<feature type="region of interest" description="Disordered" evidence="10">
    <location>
        <begin position="1"/>
        <end position="39"/>
    </location>
</feature>
<dbReference type="EMBL" id="SWLB01000011">
    <property type="protein sequence ID" value="KAF3332653.1"/>
    <property type="molecule type" value="Genomic_DNA"/>
</dbReference>
<keyword evidence="7" id="KW-0805">Transcription regulation</keyword>
<dbReference type="InterPro" id="IPR040221">
    <property type="entry name" value="CDCA7/CDA7L"/>
</dbReference>
<feature type="compositionally biased region" description="Basic and acidic residues" evidence="10">
    <location>
        <begin position="170"/>
        <end position="182"/>
    </location>
</feature>
<comment type="caution">
    <text evidence="12">The sequence shown here is derived from an EMBL/GenBank/DDBJ whole genome shotgun (WGS) entry which is preliminary data.</text>
</comment>
<evidence type="ECO:0000313" key="13">
    <source>
        <dbReference type="Proteomes" id="UP000623129"/>
    </source>
</evidence>
<evidence type="ECO:0000256" key="5">
    <source>
        <dbReference type="ARBA" id="ARBA00022553"/>
    </source>
</evidence>
<keyword evidence="8" id="KW-0804">Transcription</keyword>
<dbReference type="InterPro" id="IPR018866">
    <property type="entry name" value="Znf-4CXXC_R1"/>
</dbReference>
<evidence type="ECO:0000256" key="1">
    <source>
        <dbReference type="ARBA" id="ARBA00004123"/>
    </source>
</evidence>
<name>A0A833VRW0_9POAL</name>
<feature type="compositionally biased region" description="Low complexity" evidence="10">
    <location>
        <begin position="1"/>
        <end position="16"/>
    </location>
</feature>
<evidence type="ECO:0000256" key="3">
    <source>
        <dbReference type="ARBA" id="ARBA00022490"/>
    </source>
</evidence>
<evidence type="ECO:0000256" key="2">
    <source>
        <dbReference type="ARBA" id="ARBA00004496"/>
    </source>
</evidence>
<keyword evidence="3" id="KW-0963">Cytoplasm</keyword>
<protein>
    <submittedName>
        <fullName evidence="12">Cell division cycle-associated 7-like protein</fullName>
    </submittedName>
</protein>
<gene>
    <name evidence="12" type="ORF">FCM35_KLT02230</name>
</gene>
<organism evidence="12 13">
    <name type="scientific">Carex littledalei</name>
    <dbReference type="NCBI Taxonomy" id="544730"/>
    <lineage>
        <taxon>Eukaryota</taxon>
        <taxon>Viridiplantae</taxon>
        <taxon>Streptophyta</taxon>
        <taxon>Embryophyta</taxon>
        <taxon>Tracheophyta</taxon>
        <taxon>Spermatophyta</taxon>
        <taxon>Magnoliopsida</taxon>
        <taxon>Liliopsida</taxon>
        <taxon>Poales</taxon>
        <taxon>Cyperaceae</taxon>
        <taxon>Cyperoideae</taxon>
        <taxon>Cariceae</taxon>
        <taxon>Carex</taxon>
        <taxon>Carex subgen. Euthyceras</taxon>
    </lineage>
</organism>
<dbReference type="Pfam" id="PF10497">
    <property type="entry name" value="zf-4CXXC_R1"/>
    <property type="match status" value="1"/>
</dbReference>
<dbReference type="AlphaFoldDB" id="A0A833VRW0"/>
<feature type="compositionally biased region" description="Basic residues" evidence="10">
    <location>
        <begin position="25"/>
        <end position="36"/>
    </location>
</feature>
<dbReference type="SMART" id="SM00571">
    <property type="entry name" value="DDT"/>
    <property type="match status" value="1"/>
</dbReference>
<sequence length="595" mass="67867">MAVVSSETSKAAEASTGTPLDRTKIKTKSPSVKKRNKEPGVRVVGGRIYDPQNGKTCHQCRQKTMDFMVACSQMKKDKICTIKFCHKCLFNRYGEKAEEMAKLNNWMCPKCRDICNCSFCMKKKGHLPTGILIHTAKATGYSSVSELLDKRGCDFIKASPKVATPKKRKHDEDKENKGEESKVKKRLFKKPRKEGRSNKSDKQDPTNDVEMKENVEEISNNPISKEKIAKLKPYLRKQNEADVATKRLKELEEEISTLPCGTHLSEIMGFEMDPENIGLALQFLEFCSTFSKVFNIKKGQPECILQEIAKGRVGRRGLSSASIQLQINLLSTIQTDRGERSVSGSAKKGDAWLKYLQNFISESEYYLKGLPEDSLTNGILGYDNLTSYWKLRILNFLCDESLLTEKVRCFIDSKIIKSKEDTKINSDKFLAAKRKEKEIKEKLKNDMAKAILSERDDAALTIEEHANMVSKIKEETEKAHAELMETMDSLSLKKQRCAFGTEPLILEGEGRVYWKLDGYLNGSVILLQDMESWHQVENGDKWYTFSDDDEKIIEQHISSVRKWQHILKKALRPLRKEKKNTSNQVHEEAGLHEVL</sequence>
<keyword evidence="12" id="KW-0132">Cell division</keyword>
<dbReference type="GO" id="GO:0006355">
    <property type="term" value="P:regulation of DNA-templated transcription"/>
    <property type="evidence" value="ECO:0007669"/>
    <property type="project" value="InterPro"/>
</dbReference>
<keyword evidence="13" id="KW-1185">Reference proteome</keyword>
<dbReference type="GO" id="GO:0005634">
    <property type="term" value="C:nucleus"/>
    <property type="evidence" value="ECO:0007669"/>
    <property type="project" value="UniProtKB-SubCell"/>
</dbReference>
<accession>A0A833VRW0</accession>
<feature type="compositionally biased region" description="Basic and acidic residues" evidence="10">
    <location>
        <begin position="194"/>
        <end position="215"/>
    </location>
</feature>
<evidence type="ECO:0000256" key="8">
    <source>
        <dbReference type="ARBA" id="ARBA00023163"/>
    </source>
</evidence>
<keyword evidence="4" id="KW-1017">Isopeptide bond</keyword>
<dbReference type="PANTHER" id="PTHR31169:SF8">
    <property type="entry name" value="ZINC-FINGER DOMAIN OF MONOAMINE-OXIDASE A REPRESSOR R1 PROTEIN"/>
    <property type="match status" value="1"/>
</dbReference>
<dbReference type="Proteomes" id="UP000623129">
    <property type="component" value="Unassembled WGS sequence"/>
</dbReference>
<feature type="domain" description="DDT" evidence="11">
    <location>
        <begin position="274"/>
        <end position="339"/>
    </location>
</feature>
<dbReference type="PANTHER" id="PTHR31169">
    <property type="entry name" value="OS05G0300700 PROTEIN"/>
    <property type="match status" value="1"/>
</dbReference>
<keyword evidence="6" id="KW-0832">Ubl conjugation</keyword>
<keyword evidence="12" id="KW-0131">Cell cycle</keyword>
<evidence type="ECO:0000256" key="7">
    <source>
        <dbReference type="ARBA" id="ARBA00023015"/>
    </source>
</evidence>
<evidence type="ECO:0000259" key="11">
    <source>
        <dbReference type="PROSITE" id="PS50827"/>
    </source>
</evidence>
<dbReference type="OrthoDB" id="298344at2759"/>
<evidence type="ECO:0000256" key="9">
    <source>
        <dbReference type="ARBA" id="ARBA00023242"/>
    </source>
</evidence>
<keyword evidence="9" id="KW-0539">Nucleus</keyword>
<dbReference type="InterPro" id="IPR018501">
    <property type="entry name" value="DDT_dom"/>
</dbReference>
<dbReference type="GO" id="GO:0005737">
    <property type="term" value="C:cytoplasm"/>
    <property type="evidence" value="ECO:0007669"/>
    <property type="project" value="UniProtKB-SubCell"/>
</dbReference>
<proteinExistence type="predicted"/>
<evidence type="ECO:0000256" key="4">
    <source>
        <dbReference type="ARBA" id="ARBA00022499"/>
    </source>
</evidence>